<keyword evidence="3" id="KW-0597">Phosphoprotein</keyword>
<dbReference type="AlphaFoldDB" id="A0A1H3W334"/>
<dbReference type="InterPro" id="IPR004358">
    <property type="entry name" value="Sig_transdc_His_kin-like_C"/>
</dbReference>
<dbReference type="Pfam" id="PF00512">
    <property type="entry name" value="HisKA"/>
    <property type="match status" value="1"/>
</dbReference>
<dbReference type="PANTHER" id="PTHR45453">
    <property type="entry name" value="PHOSPHATE REGULON SENSOR PROTEIN PHOR"/>
    <property type="match status" value="1"/>
</dbReference>
<dbReference type="InterPro" id="IPR036097">
    <property type="entry name" value="HisK_dim/P_sf"/>
</dbReference>
<evidence type="ECO:0000256" key="5">
    <source>
        <dbReference type="ARBA" id="ARBA00022777"/>
    </source>
</evidence>
<dbReference type="InterPro" id="IPR050351">
    <property type="entry name" value="BphY/WalK/GraS-like"/>
</dbReference>
<dbReference type="InterPro" id="IPR000014">
    <property type="entry name" value="PAS"/>
</dbReference>
<dbReference type="SMART" id="SM00086">
    <property type="entry name" value="PAC"/>
    <property type="match status" value="2"/>
</dbReference>
<dbReference type="CDD" id="cd00082">
    <property type="entry name" value="HisKA"/>
    <property type="match status" value="1"/>
</dbReference>
<name>A0A1H3W334_9SPHI</name>
<keyword evidence="5" id="KW-0418">Kinase</keyword>
<dbReference type="GO" id="GO:0016036">
    <property type="term" value="P:cellular response to phosphate starvation"/>
    <property type="evidence" value="ECO:0007669"/>
    <property type="project" value="TreeGrafter"/>
</dbReference>
<dbReference type="GO" id="GO:0000155">
    <property type="term" value="F:phosphorelay sensor kinase activity"/>
    <property type="evidence" value="ECO:0007669"/>
    <property type="project" value="InterPro"/>
</dbReference>
<evidence type="ECO:0000313" key="12">
    <source>
        <dbReference type="EMBL" id="SDZ80738.1"/>
    </source>
</evidence>
<keyword evidence="7" id="KW-0472">Membrane</keyword>
<dbReference type="Gene3D" id="3.30.565.10">
    <property type="entry name" value="Histidine kinase-like ATPase, C-terminal domain"/>
    <property type="match status" value="1"/>
</dbReference>
<dbReference type="GO" id="GO:0005886">
    <property type="term" value="C:plasma membrane"/>
    <property type="evidence" value="ECO:0007669"/>
    <property type="project" value="TreeGrafter"/>
</dbReference>
<dbReference type="EC" id="2.7.13.3" evidence="2"/>
<dbReference type="SUPFAM" id="SSF55785">
    <property type="entry name" value="PYP-like sensor domain (PAS domain)"/>
    <property type="match status" value="2"/>
</dbReference>
<gene>
    <name evidence="12" type="ORF">SAMN05443550_10150</name>
</gene>
<feature type="domain" description="PAS" evidence="10">
    <location>
        <begin position="31"/>
        <end position="75"/>
    </location>
</feature>
<keyword evidence="8" id="KW-0175">Coiled coil</keyword>
<feature type="domain" description="PAS" evidence="10">
    <location>
        <begin position="157"/>
        <end position="227"/>
    </location>
</feature>
<dbReference type="SUPFAM" id="SSF55874">
    <property type="entry name" value="ATPase domain of HSP90 chaperone/DNA topoisomerase II/histidine kinase"/>
    <property type="match status" value="1"/>
</dbReference>
<evidence type="ECO:0000256" key="3">
    <source>
        <dbReference type="ARBA" id="ARBA00022553"/>
    </source>
</evidence>
<evidence type="ECO:0000256" key="6">
    <source>
        <dbReference type="ARBA" id="ARBA00023012"/>
    </source>
</evidence>
<dbReference type="PROSITE" id="PS50112">
    <property type="entry name" value="PAS"/>
    <property type="match status" value="2"/>
</dbReference>
<dbReference type="InterPro" id="IPR036890">
    <property type="entry name" value="HATPase_C_sf"/>
</dbReference>
<evidence type="ECO:0000259" key="10">
    <source>
        <dbReference type="PROSITE" id="PS50112"/>
    </source>
</evidence>
<dbReference type="NCBIfam" id="TIGR00229">
    <property type="entry name" value="sensory_box"/>
    <property type="match status" value="2"/>
</dbReference>
<dbReference type="FunFam" id="3.30.565.10:FF:000006">
    <property type="entry name" value="Sensor histidine kinase WalK"/>
    <property type="match status" value="1"/>
</dbReference>
<dbReference type="Gene3D" id="3.30.450.20">
    <property type="entry name" value="PAS domain"/>
    <property type="match status" value="2"/>
</dbReference>
<evidence type="ECO:0000256" key="7">
    <source>
        <dbReference type="ARBA" id="ARBA00023136"/>
    </source>
</evidence>
<keyword evidence="6" id="KW-0902">Two-component regulatory system</keyword>
<dbReference type="Proteomes" id="UP000198850">
    <property type="component" value="Unassembled WGS sequence"/>
</dbReference>
<accession>A0A1H3W334</accession>
<evidence type="ECO:0000256" key="2">
    <source>
        <dbReference type="ARBA" id="ARBA00012438"/>
    </source>
</evidence>
<dbReference type="PROSITE" id="PS50109">
    <property type="entry name" value="HIS_KIN"/>
    <property type="match status" value="1"/>
</dbReference>
<sequence>MLCSATSMKDIKNLDEKLAQSEKENEELRLRVEELTDFIENASLPLHWVDGEGIIIWANQAELDTFGYTKEEYIGFPISNFHADQEVINDILTRLINNETLQNYSARLKCKDGSVKDVLISSNVLRKDGKFVHTRCFTRDITAIIEEKERNRELLLELAQLAAIIDSSNDAIISKTLEGTITSWNESAERMFGYTDAEIIGHPIQSLIPSDRQDEEFHILSRLRSGDQVKHFETKRLTKTGNVLDVSLTISPIRNAKGDMVGLSTIARDIAEKKQEEQRKNDFVSMVSHELKTPLTAITSYVQLLIKNSKKDGTDLSLPIITRIEVQAKKMISMIHDFLNMARMEDGKINLHNETFELRPLVEEIAGDTNLLTSKHTIKLLDCEAINLHADRDKIGQVLMNLVSNAIKYSPMGGTITIGCEKQAGKVKIFVSDEGIGISKADQKRLFERFYRVNNEKLNGVTGFGIGLYLVSEILRYHNSQIEVESKEETGSTFHFSLKIQEG</sequence>
<dbReference type="CDD" id="cd00130">
    <property type="entry name" value="PAS"/>
    <property type="match status" value="2"/>
</dbReference>
<evidence type="ECO:0000256" key="4">
    <source>
        <dbReference type="ARBA" id="ARBA00022679"/>
    </source>
</evidence>
<dbReference type="InterPro" id="IPR001610">
    <property type="entry name" value="PAC"/>
</dbReference>
<dbReference type="OrthoDB" id="9813151at2"/>
<dbReference type="InterPro" id="IPR003661">
    <property type="entry name" value="HisK_dim/P_dom"/>
</dbReference>
<dbReference type="SMART" id="SM00388">
    <property type="entry name" value="HisKA"/>
    <property type="match status" value="1"/>
</dbReference>
<evidence type="ECO:0000259" key="9">
    <source>
        <dbReference type="PROSITE" id="PS50109"/>
    </source>
</evidence>
<protein>
    <recommendedName>
        <fullName evidence="2">histidine kinase</fullName>
        <ecNumber evidence="2">2.7.13.3</ecNumber>
    </recommendedName>
</protein>
<keyword evidence="4" id="KW-0808">Transferase</keyword>
<evidence type="ECO:0000256" key="1">
    <source>
        <dbReference type="ARBA" id="ARBA00000085"/>
    </source>
</evidence>
<comment type="catalytic activity">
    <reaction evidence="1">
        <text>ATP + protein L-histidine = ADP + protein N-phospho-L-histidine.</text>
        <dbReference type="EC" id="2.7.13.3"/>
    </reaction>
</comment>
<dbReference type="SUPFAM" id="SSF47384">
    <property type="entry name" value="Homodimeric domain of signal transducing histidine kinase"/>
    <property type="match status" value="1"/>
</dbReference>
<dbReference type="InterPro" id="IPR035965">
    <property type="entry name" value="PAS-like_dom_sf"/>
</dbReference>
<dbReference type="InterPro" id="IPR000700">
    <property type="entry name" value="PAS-assoc_C"/>
</dbReference>
<feature type="domain" description="Histidine kinase" evidence="9">
    <location>
        <begin position="286"/>
        <end position="502"/>
    </location>
</feature>
<feature type="coiled-coil region" evidence="8">
    <location>
        <begin position="4"/>
        <end position="38"/>
    </location>
</feature>
<dbReference type="InterPro" id="IPR005467">
    <property type="entry name" value="His_kinase_dom"/>
</dbReference>
<dbReference type="InterPro" id="IPR003594">
    <property type="entry name" value="HATPase_dom"/>
</dbReference>
<evidence type="ECO:0000259" key="11">
    <source>
        <dbReference type="PROSITE" id="PS50113"/>
    </source>
</evidence>
<dbReference type="PANTHER" id="PTHR45453:SF1">
    <property type="entry name" value="PHOSPHATE REGULON SENSOR PROTEIN PHOR"/>
    <property type="match status" value="1"/>
</dbReference>
<dbReference type="EMBL" id="FNRA01000001">
    <property type="protein sequence ID" value="SDZ80738.1"/>
    <property type="molecule type" value="Genomic_DNA"/>
</dbReference>
<proteinExistence type="predicted"/>
<dbReference type="Pfam" id="PF13426">
    <property type="entry name" value="PAS_9"/>
    <property type="match status" value="2"/>
</dbReference>
<dbReference type="Gene3D" id="1.10.287.130">
    <property type="match status" value="1"/>
</dbReference>
<dbReference type="PRINTS" id="PR00344">
    <property type="entry name" value="BCTRLSENSOR"/>
</dbReference>
<organism evidence="12 13">
    <name type="scientific">Pedobacter hartonius</name>
    <dbReference type="NCBI Taxonomy" id="425514"/>
    <lineage>
        <taxon>Bacteria</taxon>
        <taxon>Pseudomonadati</taxon>
        <taxon>Bacteroidota</taxon>
        <taxon>Sphingobacteriia</taxon>
        <taxon>Sphingobacteriales</taxon>
        <taxon>Sphingobacteriaceae</taxon>
        <taxon>Pedobacter</taxon>
    </lineage>
</organism>
<evidence type="ECO:0000256" key="8">
    <source>
        <dbReference type="SAM" id="Coils"/>
    </source>
</evidence>
<keyword evidence="13" id="KW-1185">Reference proteome</keyword>
<dbReference type="PROSITE" id="PS50113">
    <property type="entry name" value="PAC"/>
    <property type="match status" value="1"/>
</dbReference>
<dbReference type="SMART" id="SM00387">
    <property type="entry name" value="HATPase_c"/>
    <property type="match status" value="1"/>
</dbReference>
<dbReference type="GO" id="GO:0004721">
    <property type="term" value="F:phosphoprotein phosphatase activity"/>
    <property type="evidence" value="ECO:0007669"/>
    <property type="project" value="TreeGrafter"/>
</dbReference>
<reference evidence="12 13" key="1">
    <citation type="submission" date="2016-10" db="EMBL/GenBank/DDBJ databases">
        <authorList>
            <person name="de Groot N.N."/>
        </authorList>
    </citation>
    <scope>NUCLEOTIDE SEQUENCE [LARGE SCALE GENOMIC DNA]</scope>
    <source>
        <strain evidence="12 13">DSM 19033</strain>
    </source>
</reference>
<dbReference type="STRING" id="425514.SAMN05443550_10150"/>
<feature type="domain" description="PAC" evidence="11">
    <location>
        <begin position="230"/>
        <end position="282"/>
    </location>
</feature>
<evidence type="ECO:0000313" key="13">
    <source>
        <dbReference type="Proteomes" id="UP000198850"/>
    </source>
</evidence>
<dbReference type="CDD" id="cd00075">
    <property type="entry name" value="HATPase"/>
    <property type="match status" value="1"/>
</dbReference>
<dbReference type="SMART" id="SM00091">
    <property type="entry name" value="PAS"/>
    <property type="match status" value="2"/>
</dbReference>
<dbReference type="Pfam" id="PF02518">
    <property type="entry name" value="HATPase_c"/>
    <property type="match status" value="1"/>
</dbReference>
<dbReference type="FunFam" id="1.10.287.130:FF:000001">
    <property type="entry name" value="Two-component sensor histidine kinase"/>
    <property type="match status" value="1"/>
</dbReference>